<dbReference type="InterPro" id="IPR038614">
    <property type="entry name" value="GK_N_sf"/>
</dbReference>
<dbReference type="InterPro" id="IPR025286">
    <property type="entry name" value="MOFRL_assoc_dom"/>
</dbReference>
<dbReference type="InterPro" id="IPR007835">
    <property type="entry name" value="MOFRL"/>
</dbReference>
<name>A0A9X0QGA2_9BACT</name>
<keyword evidence="3" id="KW-0560">Oxidoreductase</keyword>
<dbReference type="GO" id="GO:0008887">
    <property type="term" value="F:glycerate kinase activity"/>
    <property type="evidence" value="ECO:0007669"/>
    <property type="project" value="InterPro"/>
</dbReference>
<protein>
    <submittedName>
        <fullName evidence="3">Hydroxypyruvate reductase</fullName>
        <ecNumber evidence="3">1.1.1.81</ecNumber>
    </submittedName>
</protein>
<evidence type="ECO:0000313" key="3">
    <source>
        <dbReference type="EMBL" id="MBB5329861.1"/>
    </source>
</evidence>
<organism evidence="3 4">
    <name type="scientific">Tunturiibacter gelidiferens</name>
    <dbReference type="NCBI Taxonomy" id="3069689"/>
    <lineage>
        <taxon>Bacteria</taxon>
        <taxon>Pseudomonadati</taxon>
        <taxon>Acidobacteriota</taxon>
        <taxon>Terriglobia</taxon>
        <taxon>Terriglobales</taxon>
        <taxon>Acidobacteriaceae</taxon>
        <taxon>Tunturiibacter</taxon>
    </lineage>
</organism>
<dbReference type="GO" id="GO:0005737">
    <property type="term" value="C:cytoplasm"/>
    <property type="evidence" value="ECO:0007669"/>
    <property type="project" value="TreeGrafter"/>
</dbReference>
<proteinExistence type="predicted"/>
<dbReference type="Pfam" id="PF13660">
    <property type="entry name" value="DUF4147"/>
    <property type="match status" value="1"/>
</dbReference>
<dbReference type="Pfam" id="PF05161">
    <property type="entry name" value="MOFRL"/>
    <property type="match status" value="1"/>
</dbReference>
<reference evidence="3 4" key="1">
    <citation type="submission" date="2020-08" db="EMBL/GenBank/DDBJ databases">
        <title>Genomic Encyclopedia of Type Strains, Phase IV (KMG-V): Genome sequencing to study the core and pangenomes of soil and plant-associated prokaryotes.</title>
        <authorList>
            <person name="Whitman W."/>
        </authorList>
    </citation>
    <scope>NUCLEOTIDE SEQUENCE [LARGE SCALE GENOMIC DNA]</scope>
    <source>
        <strain evidence="3 4">X5P2</strain>
    </source>
</reference>
<evidence type="ECO:0000313" key="4">
    <source>
        <dbReference type="Proteomes" id="UP000535182"/>
    </source>
</evidence>
<dbReference type="Proteomes" id="UP000535182">
    <property type="component" value="Unassembled WGS sequence"/>
</dbReference>
<sequence length="463" mass="49118">MMATKSGLREVAYSLFLQSLADCSVEQAFTRGVKREARAGKTFLAVGDDAIDLDCVRRIGVVAVGKATSALLKALLPSLRGLTQCDLSGVVITNDEQPDLPSGFQFFAGGHPTPNQASFDGAEAAVALVRSLRSKAAMTDDSLCLFLISGGASAMMELPLDTGISLEDTVKFHRELVHCGGSIAEINCVRKHFSAVKGGRLALEAKGILSYSMLISDVPLGHLDALGSGPTLPDTSTVDQCKEILARYQLLERFPASVKQFFSSAQLVETPKPGNLTSKAVTLLSPDALAAIVGQRAEALGFYAVVDNACDDWNYKDAAEYLLGRLQELRRQHSRVCLISSGEVTVELPRASDLSCAEGGEKVGTGGRNQQFALYAATLLRPSDASVAVLSAGTDGIDGNSFAAGAVVDEKTLFGEESRLSQAWDALQRFDSGTFFERVGLSIVTGVTGNNLRDLRILLAADC</sequence>
<evidence type="ECO:0000259" key="1">
    <source>
        <dbReference type="Pfam" id="PF05161"/>
    </source>
</evidence>
<dbReference type="RefSeq" id="WP_183978775.1">
    <property type="nucleotide sequence ID" value="NZ_JACHEB010000008.1"/>
</dbReference>
<dbReference type="InterPro" id="IPR037035">
    <property type="entry name" value="GK-like_C_sf"/>
</dbReference>
<dbReference type="EMBL" id="JACHEB010000008">
    <property type="protein sequence ID" value="MBB5329861.1"/>
    <property type="molecule type" value="Genomic_DNA"/>
</dbReference>
<dbReference type="PANTHER" id="PTHR12227">
    <property type="entry name" value="GLYCERATE KINASE"/>
    <property type="match status" value="1"/>
</dbReference>
<dbReference type="Gene3D" id="3.40.50.10180">
    <property type="entry name" value="Glycerate kinase, MOFRL-like N-terminal domain"/>
    <property type="match status" value="1"/>
</dbReference>
<feature type="domain" description="MOFRL-associated" evidence="2">
    <location>
        <begin position="14"/>
        <end position="262"/>
    </location>
</feature>
<evidence type="ECO:0000259" key="2">
    <source>
        <dbReference type="Pfam" id="PF13660"/>
    </source>
</evidence>
<dbReference type="GO" id="GO:0016618">
    <property type="term" value="F:hydroxypyruvate reductase [NAD(P)H] activity"/>
    <property type="evidence" value="ECO:0007669"/>
    <property type="project" value="UniProtKB-EC"/>
</dbReference>
<dbReference type="PANTHER" id="PTHR12227:SF0">
    <property type="entry name" value="GLYCERATE KINASE"/>
    <property type="match status" value="1"/>
</dbReference>
<feature type="domain" description="MOFRL" evidence="1">
    <location>
        <begin position="336"/>
        <end position="454"/>
    </location>
</feature>
<dbReference type="EC" id="1.1.1.81" evidence="3"/>
<dbReference type="InterPro" id="IPR039760">
    <property type="entry name" value="MOFRL_protein"/>
</dbReference>
<accession>A0A9X0QGA2</accession>
<dbReference type="Gene3D" id="3.40.1480.10">
    <property type="entry name" value="MOFRL domain"/>
    <property type="match status" value="1"/>
</dbReference>
<gene>
    <name evidence="3" type="ORF">HDF14_003490</name>
</gene>
<comment type="caution">
    <text evidence="3">The sequence shown here is derived from an EMBL/GenBank/DDBJ whole genome shotgun (WGS) entry which is preliminary data.</text>
</comment>
<dbReference type="SUPFAM" id="SSF82544">
    <property type="entry name" value="GckA/TtuD-like"/>
    <property type="match status" value="1"/>
</dbReference>
<dbReference type="AlphaFoldDB" id="A0A9X0QGA2"/>
<keyword evidence="4" id="KW-1185">Reference proteome</keyword>